<dbReference type="AlphaFoldDB" id="A0A8R7TJG9"/>
<protein>
    <submittedName>
        <fullName evidence="1">Uncharacterized protein</fullName>
    </submittedName>
</protein>
<dbReference type="EnsemblPlants" id="TuG1812G0200003737.01.T04">
    <property type="protein sequence ID" value="TuG1812G0200003737.01.T04.cds249622"/>
    <property type="gene ID" value="TuG1812G0200003737.01"/>
</dbReference>
<organism evidence="1 2">
    <name type="scientific">Triticum urartu</name>
    <name type="common">Red wild einkorn</name>
    <name type="synonym">Crithodium urartu</name>
    <dbReference type="NCBI Taxonomy" id="4572"/>
    <lineage>
        <taxon>Eukaryota</taxon>
        <taxon>Viridiplantae</taxon>
        <taxon>Streptophyta</taxon>
        <taxon>Embryophyta</taxon>
        <taxon>Tracheophyta</taxon>
        <taxon>Spermatophyta</taxon>
        <taxon>Magnoliopsida</taxon>
        <taxon>Liliopsida</taxon>
        <taxon>Poales</taxon>
        <taxon>Poaceae</taxon>
        <taxon>BOP clade</taxon>
        <taxon>Pooideae</taxon>
        <taxon>Triticodae</taxon>
        <taxon>Triticeae</taxon>
        <taxon>Triticinae</taxon>
        <taxon>Triticum</taxon>
    </lineage>
</organism>
<reference evidence="2" key="1">
    <citation type="journal article" date="2013" name="Nature">
        <title>Draft genome of the wheat A-genome progenitor Triticum urartu.</title>
        <authorList>
            <person name="Ling H.Q."/>
            <person name="Zhao S."/>
            <person name="Liu D."/>
            <person name="Wang J."/>
            <person name="Sun H."/>
            <person name="Zhang C."/>
            <person name="Fan H."/>
            <person name="Li D."/>
            <person name="Dong L."/>
            <person name="Tao Y."/>
            <person name="Gao C."/>
            <person name="Wu H."/>
            <person name="Li Y."/>
            <person name="Cui Y."/>
            <person name="Guo X."/>
            <person name="Zheng S."/>
            <person name="Wang B."/>
            <person name="Yu K."/>
            <person name="Liang Q."/>
            <person name="Yang W."/>
            <person name="Lou X."/>
            <person name="Chen J."/>
            <person name="Feng M."/>
            <person name="Jian J."/>
            <person name="Zhang X."/>
            <person name="Luo G."/>
            <person name="Jiang Y."/>
            <person name="Liu J."/>
            <person name="Wang Z."/>
            <person name="Sha Y."/>
            <person name="Zhang B."/>
            <person name="Wu H."/>
            <person name="Tang D."/>
            <person name="Shen Q."/>
            <person name="Xue P."/>
            <person name="Zou S."/>
            <person name="Wang X."/>
            <person name="Liu X."/>
            <person name="Wang F."/>
            <person name="Yang Y."/>
            <person name="An X."/>
            <person name="Dong Z."/>
            <person name="Zhang K."/>
            <person name="Zhang X."/>
            <person name="Luo M.C."/>
            <person name="Dvorak J."/>
            <person name="Tong Y."/>
            <person name="Wang J."/>
            <person name="Yang H."/>
            <person name="Li Z."/>
            <person name="Wang D."/>
            <person name="Zhang A."/>
            <person name="Wang J."/>
        </authorList>
    </citation>
    <scope>NUCLEOTIDE SEQUENCE</scope>
    <source>
        <strain evidence="2">cv. G1812</strain>
    </source>
</reference>
<evidence type="ECO:0000313" key="1">
    <source>
        <dbReference type="EnsemblPlants" id="TuG1812G0200003737.01.T04.cds249622"/>
    </source>
</evidence>
<keyword evidence="2" id="KW-1185">Reference proteome</keyword>
<dbReference type="Gramene" id="TuG1812G0200003737.01.T04">
    <property type="protein sequence ID" value="TuG1812G0200003737.01.T04.cds249622"/>
    <property type="gene ID" value="TuG1812G0200003737.01"/>
</dbReference>
<proteinExistence type="predicted"/>
<reference evidence="1" key="2">
    <citation type="submission" date="2018-03" db="EMBL/GenBank/DDBJ databases">
        <title>The Triticum urartu genome reveals the dynamic nature of wheat genome evolution.</title>
        <authorList>
            <person name="Ling H."/>
            <person name="Ma B."/>
            <person name="Shi X."/>
            <person name="Liu H."/>
            <person name="Dong L."/>
            <person name="Sun H."/>
            <person name="Cao Y."/>
            <person name="Gao Q."/>
            <person name="Zheng S."/>
            <person name="Li Y."/>
            <person name="Yu Y."/>
            <person name="Du H."/>
            <person name="Qi M."/>
            <person name="Li Y."/>
            <person name="Yu H."/>
            <person name="Cui Y."/>
            <person name="Wang N."/>
            <person name="Chen C."/>
            <person name="Wu H."/>
            <person name="Zhao Y."/>
            <person name="Zhang J."/>
            <person name="Li Y."/>
            <person name="Zhou W."/>
            <person name="Zhang B."/>
            <person name="Hu W."/>
            <person name="Eijk M."/>
            <person name="Tang J."/>
            <person name="Witsenboer H."/>
            <person name="Zhao S."/>
            <person name="Li Z."/>
            <person name="Zhang A."/>
            <person name="Wang D."/>
            <person name="Liang C."/>
        </authorList>
    </citation>
    <scope>NUCLEOTIDE SEQUENCE [LARGE SCALE GENOMIC DNA]</scope>
    <source>
        <strain evidence="1">cv. G1812</strain>
    </source>
</reference>
<sequence length="21" mass="2460">MLPLLTITVNMRGFKIKQRAE</sequence>
<accession>A0A8R7TJG9</accession>
<evidence type="ECO:0000313" key="2">
    <source>
        <dbReference type="Proteomes" id="UP000015106"/>
    </source>
</evidence>
<name>A0A8R7TJG9_TRIUA</name>
<dbReference type="Proteomes" id="UP000015106">
    <property type="component" value="Chromosome 2"/>
</dbReference>
<reference evidence="1" key="3">
    <citation type="submission" date="2022-06" db="UniProtKB">
        <authorList>
            <consortium name="EnsemblPlants"/>
        </authorList>
    </citation>
    <scope>IDENTIFICATION</scope>
</reference>